<evidence type="ECO:0000313" key="8">
    <source>
        <dbReference type="Proteomes" id="UP001304895"/>
    </source>
</evidence>
<dbReference type="Gene3D" id="1.10.30.10">
    <property type="entry name" value="High mobility group box domain"/>
    <property type="match status" value="1"/>
</dbReference>
<keyword evidence="8" id="KW-1185">Reference proteome</keyword>
<keyword evidence="2 3" id="KW-0539">Nucleus</keyword>
<sequence length="282" mass="30692">ATSAPPPLPPTVEEAYRRKCIQLKQRTNEVEESNDAARLRLARLKRQVEKMRLERAFLLEQLAKRTSANVEDSDGSPSPPPTPKEKPLRIKRGHRKPSAFAGADASPTAAPGSTFISQNLLLHSPSSDAFSAPPDGAKTNGMHKAAPQKPGSAFDLYCDETLPSLKEASEDDGRDPAHEDEAELAHRWKGLSESQRDDYQTRADGQMAAYREAKDAYDDAAAKRAEDAAATADRAANADATGSEPPPATEAGRDGRTPRPREDVEMMNYDTDQETQGDKAED</sequence>
<reference evidence="7" key="1">
    <citation type="journal article" date="2023" name="Mol. Phylogenet. Evol.">
        <title>Genome-scale phylogeny and comparative genomics of the fungal order Sordariales.</title>
        <authorList>
            <person name="Hensen N."/>
            <person name="Bonometti L."/>
            <person name="Westerberg I."/>
            <person name="Brannstrom I.O."/>
            <person name="Guillou S."/>
            <person name="Cros-Aarteil S."/>
            <person name="Calhoun S."/>
            <person name="Haridas S."/>
            <person name="Kuo A."/>
            <person name="Mondo S."/>
            <person name="Pangilinan J."/>
            <person name="Riley R."/>
            <person name="LaButti K."/>
            <person name="Andreopoulos B."/>
            <person name="Lipzen A."/>
            <person name="Chen C."/>
            <person name="Yan M."/>
            <person name="Daum C."/>
            <person name="Ng V."/>
            <person name="Clum A."/>
            <person name="Steindorff A."/>
            <person name="Ohm R.A."/>
            <person name="Martin F."/>
            <person name="Silar P."/>
            <person name="Natvig D.O."/>
            <person name="Lalanne C."/>
            <person name="Gautier V."/>
            <person name="Ament-Velasquez S.L."/>
            <person name="Kruys A."/>
            <person name="Hutchinson M.I."/>
            <person name="Powell A.J."/>
            <person name="Barry K."/>
            <person name="Miller A.N."/>
            <person name="Grigoriev I.V."/>
            <person name="Debuchy R."/>
            <person name="Gladieux P."/>
            <person name="Hiltunen Thoren M."/>
            <person name="Johannesson H."/>
        </authorList>
    </citation>
    <scope>NUCLEOTIDE SEQUENCE</scope>
    <source>
        <strain evidence="7">CBS 123565</strain>
    </source>
</reference>
<organism evidence="7 8">
    <name type="scientific">Trichocladium antarcticum</name>
    <dbReference type="NCBI Taxonomy" id="1450529"/>
    <lineage>
        <taxon>Eukaryota</taxon>
        <taxon>Fungi</taxon>
        <taxon>Dikarya</taxon>
        <taxon>Ascomycota</taxon>
        <taxon>Pezizomycotina</taxon>
        <taxon>Sordariomycetes</taxon>
        <taxon>Sordariomycetidae</taxon>
        <taxon>Sordariales</taxon>
        <taxon>Chaetomiaceae</taxon>
        <taxon>Trichocladium</taxon>
    </lineage>
</organism>
<feature type="DNA-binding region" description="HMG box" evidence="3">
    <location>
        <begin position="147"/>
        <end position="218"/>
    </location>
</feature>
<dbReference type="SMART" id="SM00398">
    <property type="entry name" value="HMG"/>
    <property type="match status" value="1"/>
</dbReference>
<dbReference type="GO" id="GO:0005634">
    <property type="term" value="C:nucleus"/>
    <property type="evidence" value="ECO:0007669"/>
    <property type="project" value="UniProtKB-SubCell"/>
</dbReference>
<dbReference type="PROSITE" id="PS50118">
    <property type="entry name" value="HMG_BOX_2"/>
    <property type="match status" value="1"/>
</dbReference>
<keyword evidence="4" id="KW-0175">Coiled coil</keyword>
<dbReference type="Pfam" id="PF24245">
    <property type="entry name" value="INO80F"/>
    <property type="match status" value="1"/>
</dbReference>
<feature type="compositionally biased region" description="Basic and acidic residues" evidence="5">
    <location>
        <begin position="251"/>
        <end position="264"/>
    </location>
</feature>
<evidence type="ECO:0000256" key="5">
    <source>
        <dbReference type="SAM" id="MobiDB-lite"/>
    </source>
</evidence>
<dbReference type="InterPro" id="IPR056513">
    <property type="entry name" value="INO80F"/>
</dbReference>
<feature type="compositionally biased region" description="Low complexity" evidence="5">
    <location>
        <begin position="228"/>
        <end position="241"/>
    </location>
</feature>
<feature type="non-terminal residue" evidence="7">
    <location>
        <position position="1"/>
    </location>
</feature>
<feature type="compositionally biased region" description="Basic and acidic residues" evidence="5">
    <location>
        <begin position="174"/>
        <end position="186"/>
    </location>
</feature>
<evidence type="ECO:0000256" key="3">
    <source>
        <dbReference type="PROSITE-ProRule" id="PRU00267"/>
    </source>
</evidence>
<comment type="subcellular location">
    <subcellularLocation>
        <location evidence="1">Nucleus</location>
    </subcellularLocation>
</comment>
<feature type="region of interest" description="Disordered" evidence="5">
    <location>
        <begin position="65"/>
        <end position="282"/>
    </location>
</feature>
<reference evidence="7" key="2">
    <citation type="submission" date="2023-05" db="EMBL/GenBank/DDBJ databases">
        <authorList>
            <consortium name="Lawrence Berkeley National Laboratory"/>
            <person name="Steindorff A."/>
            <person name="Hensen N."/>
            <person name="Bonometti L."/>
            <person name="Westerberg I."/>
            <person name="Brannstrom I.O."/>
            <person name="Guillou S."/>
            <person name="Cros-Aarteil S."/>
            <person name="Calhoun S."/>
            <person name="Haridas S."/>
            <person name="Kuo A."/>
            <person name="Mondo S."/>
            <person name="Pangilinan J."/>
            <person name="Riley R."/>
            <person name="Labutti K."/>
            <person name="Andreopoulos B."/>
            <person name="Lipzen A."/>
            <person name="Chen C."/>
            <person name="Yanf M."/>
            <person name="Daum C."/>
            <person name="Ng V."/>
            <person name="Clum A."/>
            <person name="Ohm R."/>
            <person name="Martin F."/>
            <person name="Silar P."/>
            <person name="Natvig D."/>
            <person name="Lalanne C."/>
            <person name="Gautier V."/>
            <person name="Ament-Velasquez S.L."/>
            <person name="Kruys A."/>
            <person name="Hutchinson M.I."/>
            <person name="Powell A.J."/>
            <person name="Barry K."/>
            <person name="Miller A.N."/>
            <person name="Grigoriev I.V."/>
            <person name="Debuchy R."/>
            <person name="Gladieux P."/>
            <person name="Thoren M.H."/>
            <person name="Johannesson H."/>
        </authorList>
    </citation>
    <scope>NUCLEOTIDE SEQUENCE</scope>
    <source>
        <strain evidence="7">CBS 123565</strain>
    </source>
</reference>
<evidence type="ECO:0000256" key="1">
    <source>
        <dbReference type="ARBA" id="ARBA00004123"/>
    </source>
</evidence>
<proteinExistence type="predicted"/>
<dbReference type="SUPFAM" id="SSF47095">
    <property type="entry name" value="HMG-box"/>
    <property type="match status" value="1"/>
</dbReference>
<dbReference type="GO" id="GO:0003677">
    <property type="term" value="F:DNA binding"/>
    <property type="evidence" value="ECO:0007669"/>
    <property type="project" value="UniProtKB-UniRule"/>
</dbReference>
<comment type="caution">
    <text evidence="7">The sequence shown here is derived from an EMBL/GenBank/DDBJ whole genome shotgun (WGS) entry which is preliminary data.</text>
</comment>
<dbReference type="AlphaFoldDB" id="A0AAN6UQS2"/>
<dbReference type="EMBL" id="MU853402">
    <property type="protein sequence ID" value="KAK4137140.1"/>
    <property type="molecule type" value="Genomic_DNA"/>
</dbReference>
<evidence type="ECO:0000256" key="4">
    <source>
        <dbReference type="SAM" id="Coils"/>
    </source>
</evidence>
<feature type="compositionally biased region" description="Low complexity" evidence="5">
    <location>
        <begin position="124"/>
        <end position="135"/>
    </location>
</feature>
<evidence type="ECO:0000313" key="7">
    <source>
        <dbReference type="EMBL" id="KAK4137140.1"/>
    </source>
</evidence>
<evidence type="ECO:0000256" key="2">
    <source>
        <dbReference type="ARBA" id="ARBA00023242"/>
    </source>
</evidence>
<dbReference type="InterPro" id="IPR036910">
    <property type="entry name" value="HMG_box_dom_sf"/>
</dbReference>
<keyword evidence="3" id="KW-0238">DNA-binding</keyword>
<feature type="coiled-coil region" evidence="4">
    <location>
        <begin position="27"/>
        <end position="61"/>
    </location>
</feature>
<feature type="domain" description="HMG box" evidence="6">
    <location>
        <begin position="147"/>
        <end position="218"/>
    </location>
</feature>
<dbReference type="InterPro" id="IPR009071">
    <property type="entry name" value="HMG_box_dom"/>
</dbReference>
<dbReference type="Proteomes" id="UP001304895">
    <property type="component" value="Unassembled WGS sequence"/>
</dbReference>
<gene>
    <name evidence="7" type="ORF">BT67DRAFT_371281</name>
</gene>
<name>A0AAN6UQS2_9PEZI</name>
<protein>
    <recommendedName>
        <fullName evidence="6">HMG box domain-containing protein</fullName>
    </recommendedName>
</protein>
<accession>A0AAN6UQS2</accession>
<evidence type="ECO:0000259" key="6">
    <source>
        <dbReference type="PROSITE" id="PS50118"/>
    </source>
</evidence>
<feature type="compositionally biased region" description="Basic and acidic residues" evidence="5">
    <location>
        <begin position="211"/>
        <end position="227"/>
    </location>
</feature>